<gene>
    <name evidence="1" type="ORF">TSPGSL018_12905</name>
</gene>
<dbReference type="EMBL" id="GBEZ01006001">
    <property type="protein sequence ID" value="JAC79365.1"/>
    <property type="molecule type" value="Transcribed_RNA"/>
</dbReference>
<organism evidence="1">
    <name type="scientific">Tetraselmis sp. GSL018</name>
    <dbReference type="NCBI Taxonomy" id="582737"/>
    <lineage>
        <taxon>Eukaryota</taxon>
        <taxon>Viridiplantae</taxon>
        <taxon>Chlorophyta</taxon>
        <taxon>core chlorophytes</taxon>
        <taxon>Chlorodendrophyceae</taxon>
        <taxon>Chlorodendrales</taxon>
        <taxon>Chlorodendraceae</taxon>
        <taxon>Tetraselmis</taxon>
    </lineage>
</organism>
<name>A0A061S8X8_9CHLO</name>
<evidence type="ECO:0000313" key="1">
    <source>
        <dbReference type="EMBL" id="JAC79365.1"/>
    </source>
</evidence>
<sequence length="146" mass="15989">MHEVRLAHKVDRLHDAGGAVLVPESRRARPAHDVLSAAARGAAFFRGRLVEGRESAVCCKPVKPERKELEVVPRDVAFLGKFRHQKHHRPNTVAEAPLESYAPPNVSLLRVRLNQIPLPVEADKNQAGGKTGAFVASCQSTNLQPL</sequence>
<accession>A0A061S8X8</accession>
<protein>
    <submittedName>
        <fullName evidence="1">Uncharacterized protein</fullName>
    </submittedName>
</protein>
<reference evidence="1" key="1">
    <citation type="submission" date="2014-05" db="EMBL/GenBank/DDBJ databases">
        <title>The transcriptome of the halophilic microalga Tetraselmis sp. GSL018 isolated from the Great Salt Lake, Utah.</title>
        <authorList>
            <person name="Jinkerson R.E."/>
            <person name="D'Adamo S."/>
            <person name="Posewitz M.C."/>
        </authorList>
    </citation>
    <scope>NUCLEOTIDE SEQUENCE</scope>
    <source>
        <strain evidence="1">GSL018</strain>
    </source>
</reference>
<dbReference type="AlphaFoldDB" id="A0A061S8X8"/>
<proteinExistence type="predicted"/>